<dbReference type="GeneID" id="6083083"/>
<dbReference type="KEGG" id="lbc:LACBIDRAFT_332855"/>
<evidence type="ECO:0000256" key="1">
    <source>
        <dbReference type="SAM" id="MobiDB-lite"/>
    </source>
</evidence>
<dbReference type="InParanoid" id="B0DU32"/>
<proteinExistence type="predicted"/>
<gene>
    <name evidence="2" type="ORF">LACBIDRAFT_332855</name>
</gene>
<dbReference type="AlphaFoldDB" id="B0DU32"/>
<evidence type="ECO:0000313" key="3">
    <source>
        <dbReference type="Proteomes" id="UP000001194"/>
    </source>
</evidence>
<protein>
    <submittedName>
        <fullName evidence="2">Predicted protein</fullName>
    </submittedName>
</protein>
<dbReference type="HOGENOM" id="CLU_894487_0_0_1"/>
<keyword evidence="3" id="KW-1185">Reference proteome</keyword>
<dbReference type="EMBL" id="DS547135">
    <property type="protein sequence ID" value="EDR01878.1"/>
    <property type="molecule type" value="Genomic_DNA"/>
</dbReference>
<accession>B0DU32</accession>
<evidence type="ECO:0000313" key="2">
    <source>
        <dbReference type="EMBL" id="EDR01878.1"/>
    </source>
</evidence>
<organism evidence="3">
    <name type="scientific">Laccaria bicolor (strain S238N-H82 / ATCC MYA-4686)</name>
    <name type="common">Bicoloured deceiver</name>
    <name type="synonym">Laccaria laccata var. bicolor</name>
    <dbReference type="NCBI Taxonomy" id="486041"/>
    <lineage>
        <taxon>Eukaryota</taxon>
        <taxon>Fungi</taxon>
        <taxon>Dikarya</taxon>
        <taxon>Basidiomycota</taxon>
        <taxon>Agaricomycotina</taxon>
        <taxon>Agaricomycetes</taxon>
        <taxon>Agaricomycetidae</taxon>
        <taxon>Agaricales</taxon>
        <taxon>Agaricineae</taxon>
        <taxon>Hydnangiaceae</taxon>
        <taxon>Laccaria</taxon>
    </lineage>
</organism>
<dbReference type="RefSeq" id="XP_001887488.1">
    <property type="nucleotide sequence ID" value="XM_001887453.1"/>
</dbReference>
<reference evidence="2 3" key="1">
    <citation type="journal article" date="2008" name="Nature">
        <title>The genome of Laccaria bicolor provides insights into mycorrhizal symbiosis.</title>
        <authorList>
            <person name="Martin F."/>
            <person name="Aerts A."/>
            <person name="Ahren D."/>
            <person name="Brun A."/>
            <person name="Danchin E.G.J."/>
            <person name="Duchaussoy F."/>
            <person name="Gibon J."/>
            <person name="Kohler A."/>
            <person name="Lindquist E."/>
            <person name="Pereda V."/>
            <person name="Salamov A."/>
            <person name="Shapiro H.J."/>
            <person name="Wuyts J."/>
            <person name="Blaudez D."/>
            <person name="Buee M."/>
            <person name="Brokstein P."/>
            <person name="Canbaeck B."/>
            <person name="Cohen D."/>
            <person name="Courty P.E."/>
            <person name="Coutinho P.M."/>
            <person name="Delaruelle C."/>
            <person name="Detter J.C."/>
            <person name="Deveau A."/>
            <person name="DiFazio S."/>
            <person name="Duplessis S."/>
            <person name="Fraissinet-Tachet L."/>
            <person name="Lucic E."/>
            <person name="Frey-Klett P."/>
            <person name="Fourrey C."/>
            <person name="Feussner I."/>
            <person name="Gay G."/>
            <person name="Grimwood J."/>
            <person name="Hoegger P.J."/>
            <person name="Jain P."/>
            <person name="Kilaru S."/>
            <person name="Labbe J."/>
            <person name="Lin Y.C."/>
            <person name="Legue V."/>
            <person name="Le Tacon F."/>
            <person name="Marmeisse R."/>
            <person name="Melayah D."/>
            <person name="Montanini B."/>
            <person name="Muratet M."/>
            <person name="Nehls U."/>
            <person name="Niculita-Hirzel H."/>
            <person name="Oudot-Le Secq M.P."/>
            <person name="Peter M."/>
            <person name="Quesneville H."/>
            <person name="Rajashekar B."/>
            <person name="Reich M."/>
            <person name="Rouhier N."/>
            <person name="Schmutz J."/>
            <person name="Yin T."/>
            <person name="Chalot M."/>
            <person name="Henrissat B."/>
            <person name="Kuees U."/>
            <person name="Lucas S."/>
            <person name="Van de Peer Y."/>
            <person name="Podila G.K."/>
            <person name="Polle A."/>
            <person name="Pukkila P.J."/>
            <person name="Richardson P.M."/>
            <person name="Rouze P."/>
            <person name="Sanders I.R."/>
            <person name="Stajich J.E."/>
            <person name="Tunlid A."/>
            <person name="Tuskan G."/>
            <person name="Grigoriev I.V."/>
        </authorList>
    </citation>
    <scope>NUCLEOTIDE SEQUENCE [LARGE SCALE GENOMIC DNA]</scope>
    <source>
        <strain evidence="3">S238N-H82 / ATCC MYA-4686</strain>
    </source>
</reference>
<name>B0DU32_LACBS</name>
<sequence length="311" mass="35173">MSMIGSDCGFQGELVYLITVIDPTFTSRTSTFQVEVEQQTQDYNDGHDTQLFGQFNVLRCCQERAPHCSRSTQFQDGLTDPILTKGFSPPASEPAPRTTQELRRRAVLLSTERKKLVWQRETTQWNVDFNAITPPATKSSVRIAIAFSAQIQIARSQSFSFAGAQHKSSITVNSNVISLATFKIRRRESPLPEGRHDVLQTWVAPWVLAGPVSYFDSLKRNSMSDGKYHGHGAYHTRPNVLLARPESATFEEGAWRKETRSHKSTKTITGRAPREHPQNQQQSPTNHFEPCSVLYSREQDEENRKIYNTGA</sequence>
<dbReference type="Proteomes" id="UP000001194">
    <property type="component" value="Unassembled WGS sequence"/>
</dbReference>
<feature type="region of interest" description="Disordered" evidence="1">
    <location>
        <begin position="254"/>
        <end position="311"/>
    </location>
</feature>